<comment type="caution">
    <text evidence="10">The sequence shown here is derived from an EMBL/GenBank/DDBJ whole genome shotgun (WGS) entry which is preliminary data.</text>
</comment>
<dbReference type="GO" id="GO:0005524">
    <property type="term" value="F:ATP binding"/>
    <property type="evidence" value="ECO:0007669"/>
    <property type="project" value="UniProtKB-KW"/>
</dbReference>
<evidence type="ECO:0000256" key="6">
    <source>
        <dbReference type="ARBA" id="ARBA00022840"/>
    </source>
</evidence>
<keyword evidence="5" id="KW-0547">Nucleotide-binding</keyword>
<evidence type="ECO:0000256" key="3">
    <source>
        <dbReference type="ARBA" id="ARBA00012743"/>
    </source>
</evidence>
<evidence type="ECO:0000259" key="9">
    <source>
        <dbReference type="PROSITE" id="PS50263"/>
    </source>
</evidence>
<keyword evidence="11" id="KW-1185">Reference proteome</keyword>
<evidence type="ECO:0000256" key="7">
    <source>
        <dbReference type="ARBA" id="ARBA00023027"/>
    </source>
</evidence>
<dbReference type="GO" id="GO:0003952">
    <property type="term" value="F:NAD+ synthase (glutamine-hydrolyzing) activity"/>
    <property type="evidence" value="ECO:0007669"/>
    <property type="project" value="UniProtKB-EC"/>
</dbReference>
<accession>A0A812S320</accession>
<dbReference type="PROSITE" id="PS50263">
    <property type="entry name" value="CN_HYDROLASE"/>
    <property type="match status" value="1"/>
</dbReference>
<dbReference type="NCBIfam" id="TIGR00552">
    <property type="entry name" value="nadE"/>
    <property type="match status" value="1"/>
</dbReference>
<dbReference type="InterPro" id="IPR003010">
    <property type="entry name" value="C-N_Hydrolase"/>
</dbReference>
<dbReference type="EC" id="6.3.5.1" evidence="3"/>
<gene>
    <name evidence="10" type="primary">nadE</name>
    <name evidence="10" type="ORF">SPIL2461_LOCUS11372</name>
</gene>
<evidence type="ECO:0000313" key="11">
    <source>
        <dbReference type="Proteomes" id="UP000649617"/>
    </source>
</evidence>
<dbReference type="AlphaFoldDB" id="A0A812S320"/>
<dbReference type="CDD" id="cd07570">
    <property type="entry name" value="GAT_Gln-NAD-synth"/>
    <property type="match status" value="1"/>
</dbReference>
<dbReference type="PANTHER" id="PTHR23090">
    <property type="entry name" value="NH 3 /GLUTAMINE-DEPENDENT NAD + SYNTHETASE"/>
    <property type="match status" value="1"/>
</dbReference>
<reference evidence="10" key="1">
    <citation type="submission" date="2021-02" db="EMBL/GenBank/DDBJ databases">
        <authorList>
            <person name="Dougan E. K."/>
            <person name="Rhodes N."/>
            <person name="Thang M."/>
            <person name="Chan C."/>
        </authorList>
    </citation>
    <scope>NUCLEOTIDE SEQUENCE</scope>
</reference>
<dbReference type="Pfam" id="PF12706">
    <property type="entry name" value="Lactamase_B_2"/>
    <property type="match status" value="1"/>
</dbReference>
<dbReference type="GO" id="GO:0004359">
    <property type="term" value="F:glutaminase activity"/>
    <property type="evidence" value="ECO:0007669"/>
    <property type="project" value="InterPro"/>
</dbReference>
<dbReference type="OrthoDB" id="2020662at2759"/>
<protein>
    <recommendedName>
        <fullName evidence="3">NAD(+) synthase (glutamine-hydrolyzing)</fullName>
        <ecNumber evidence="3">6.3.5.1</ecNumber>
    </recommendedName>
    <alternativeName>
        <fullName evidence="8">NAD(+) synthase [glutamine-hydrolyzing]</fullName>
    </alternativeName>
</protein>
<evidence type="ECO:0000256" key="5">
    <source>
        <dbReference type="ARBA" id="ARBA00022741"/>
    </source>
</evidence>
<dbReference type="SUPFAM" id="SSF56317">
    <property type="entry name" value="Carbon-nitrogen hydrolase"/>
    <property type="match status" value="1"/>
</dbReference>
<dbReference type="UniPathway" id="UPA00253">
    <property type="reaction ID" value="UER00334"/>
</dbReference>
<dbReference type="Pfam" id="PF02540">
    <property type="entry name" value="NAD_synthase"/>
    <property type="match status" value="1"/>
</dbReference>
<dbReference type="GO" id="GO:0005737">
    <property type="term" value="C:cytoplasm"/>
    <property type="evidence" value="ECO:0007669"/>
    <property type="project" value="InterPro"/>
</dbReference>
<feature type="domain" description="CN hydrolase" evidence="9">
    <location>
        <begin position="9"/>
        <end position="270"/>
    </location>
</feature>
<proteinExistence type="inferred from homology"/>
<dbReference type="HAMAP" id="MF_02090">
    <property type="entry name" value="NadE_glutamine_dep"/>
    <property type="match status" value="1"/>
</dbReference>
<dbReference type="InterPro" id="IPR036526">
    <property type="entry name" value="C-N_Hydrolase_sf"/>
</dbReference>
<dbReference type="InterPro" id="IPR022310">
    <property type="entry name" value="NAD/GMP_synthase"/>
</dbReference>
<dbReference type="InterPro" id="IPR014729">
    <property type="entry name" value="Rossmann-like_a/b/a_fold"/>
</dbReference>
<dbReference type="SUPFAM" id="SSF56281">
    <property type="entry name" value="Metallo-hydrolase/oxidoreductase"/>
    <property type="match status" value="1"/>
</dbReference>
<dbReference type="CDD" id="cd00553">
    <property type="entry name" value="NAD_synthase"/>
    <property type="match status" value="1"/>
</dbReference>
<comment type="similarity">
    <text evidence="2">In the C-terminal section; belongs to the NAD synthetase family.</text>
</comment>
<keyword evidence="7" id="KW-0520">NAD</keyword>
<dbReference type="EMBL" id="CAJNIZ010022223">
    <property type="protein sequence ID" value="CAE7459136.1"/>
    <property type="molecule type" value="Genomic_DNA"/>
</dbReference>
<sequence>MDFTNLGYLKVAAASPVVSIGNPVANTDEIVRQSQLLAEQGVSLAVFPELCLSGYSAEDLFFSDSLLHSVEQALIDLCAKNPLPMLVVGLPWRLNDGRLLNCAAVISNGQVLGLVPKSTHPNYAEFYDLRWFTPGAAVNETLIHNKLGTIPIRIDQLFSLGGHLIGIEICEDLWTAEPPGAKASLAGASIILNLSASNELIAKADYRRELVRMASAAQLCAYVYASAGAWESSKDIVFGGHCLITENGQLLAQSDRFRMDSHATVAEIDTAVLLHDRAKNISFVHADRPRAYRINTSPAACLPMPELSRHYPRHPFVPTDEAEFDARAQEIMAIQSTGLARRMRAAHCDHLVLGLSGGLDSTLAFLVCLDALKKLDLPFTHLHALTLPGPGTGSQTLKNARELASEAGVDLQEISIEAAVAQHLKDLDHGGEHDIVFENAQARERTQILFNYANKVSGLVVGTGDLSELALGWCTFNADHMASYNVNASVPKTMMAYLVRWYAAHRSEKGLSTVLQEVLQTPISPELIPSDDEDIGQQTEEIVGPYELHDFFLFHYLRNGATPTKIFHLATLSFADSYAPATIVKWLRQFFSRFFSQQFKRTTLPPGPKVGSVSLSPRGDWRMPDEVCGDTGVWIQILGAGGPEIDDGAAGPSYVIWNDNKARIIIDTGPGSSVGFDQSGAKFEDLYAIAFTHLHADHSVDFPAFIKGSYFLDRTEPLIILGPDSNNVNYPDTETFVNRMIGPDGAYPYLQDFLTHQSSGGYRVRVRNVPSLGKKRWSGFGNDELRMSAIPVNHADVPAIAWRVDIGEMSIVVTGDFNNLKNVMPEFAKGADALIATHAIAENARGNQRELHALPSQLGRIADQAEARMLILSHRMNRTRGRESQSRAEIEKSYDGYILFADDGECWGL</sequence>
<evidence type="ECO:0000256" key="8">
    <source>
        <dbReference type="ARBA" id="ARBA00030681"/>
    </source>
</evidence>
<dbReference type="InterPro" id="IPR003694">
    <property type="entry name" value="NAD_synthase"/>
</dbReference>
<dbReference type="GO" id="GO:0009435">
    <property type="term" value="P:NAD+ biosynthetic process"/>
    <property type="evidence" value="ECO:0007669"/>
    <property type="project" value="UniProtKB-UniPathway"/>
</dbReference>
<organism evidence="10 11">
    <name type="scientific">Symbiodinium pilosum</name>
    <name type="common">Dinoflagellate</name>
    <dbReference type="NCBI Taxonomy" id="2952"/>
    <lineage>
        <taxon>Eukaryota</taxon>
        <taxon>Sar</taxon>
        <taxon>Alveolata</taxon>
        <taxon>Dinophyceae</taxon>
        <taxon>Suessiales</taxon>
        <taxon>Symbiodiniaceae</taxon>
        <taxon>Symbiodinium</taxon>
    </lineage>
</organism>
<dbReference type="InterPro" id="IPR036866">
    <property type="entry name" value="RibonucZ/Hydroxyglut_hydro"/>
</dbReference>
<keyword evidence="4" id="KW-0436">Ligase</keyword>
<dbReference type="Gene3D" id="1.10.10.1140">
    <property type="entry name" value="Glutamine-dependent NAD+ synthetase, C-terminal domain"/>
    <property type="match status" value="1"/>
</dbReference>
<dbReference type="InterPro" id="IPR014445">
    <property type="entry name" value="Gln-dep_NAD_synthase"/>
</dbReference>
<dbReference type="Gene3D" id="3.60.110.10">
    <property type="entry name" value="Carbon-nitrogen hydrolase"/>
    <property type="match status" value="1"/>
</dbReference>
<dbReference type="PANTHER" id="PTHR23090:SF9">
    <property type="entry name" value="GLUTAMINE-DEPENDENT NAD(+) SYNTHETASE"/>
    <property type="match status" value="1"/>
</dbReference>
<dbReference type="Gene3D" id="3.60.15.10">
    <property type="entry name" value="Ribonuclease Z/Hydroxyacylglutathione hydrolase-like"/>
    <property type="match status" value="1"/>
</dbReference>
<name>A0A812S320_SYMPI</name>
<dbReference type="InterPro" id="IPR041856">
    <property type="entry name" value="NAD+_synth_C"/>
</dbReference>
<comment type="pathway">
    <text evidence="1">Cofactor biosynthesis; NAD(+) biosynthesis; NAD(+) from deamido-NAD(+) (L-Gln route): step 1/1.</text>
</comment>
<evidence type="ECO:0000256" key="2">
    <source>
        <dbReference type="ARBA" id="ARBA00007145"/>
    </source>
</evidence>
<evidence type="ECO:0000256" key="4">
    <source>
        <dbReference type="ARBA" id="ARBA00022598"/>
    </source>
</evidence>
<dbReference type="SUPFAM" id="SSF52402">
    <property type="entry name" value="Adenine nucleotide alpha hydrolases-like"/>
    <property type="match status" value="1"/>
</dbReference>
<dbReference type="Pfam" id="PF00795">
    <property type="entry name" value="CN_hydrolase"/>
    <property type="match status" value="1"/>
</dbReference>
<evidence type="ECO:0000313" key="10">
    <source>
        <dbReference type="EMBL" id="CAE7459136.1"/>
    </source>
</evidence>
<keyword evidence="6" id="KW-0067">ATP-binding</keyword>
<dbReference type="NCBIfam" id="NF002730">
    <property type="entry name" value="PRK02628.1"/>
    <property type="match status" value="1"/>
</dbReference>
<dbReference type="Proteomes" id="UP000649617">
    <property type="component" value="Unassembled WGS sequence"/>
</dbReference>
<dbReference type="InterPro" id="IPR001279">
    <property type="entry name" value="Metallo-B-lactamas"/>
</dbReference>
<evidence type="ECO:0000256" key="1">
    <source>
        <dbReference type="ARBA" id="ARBA00005188"/>
    </source>
</evidence>
<dbReference type="Gene3D" id="3.40.50.620">
    <property type="entry name" value="HUPs"/>
    <property type="match status" value="1"/>
</dbReference>